<name>A0ABU2P378_9ACTN</name>
<evidence type="ECO:0000256" key="1">
    <source>
        <dbReference type="SAM" id="MobiDB-lite"/>
    </source>
</evidence>
<feature type="domain" description="AMP-dependent synthetase/ligase" evidence="2">
    <location>
        <begin position="15"/>
        <end position="357"/>
    </location>
</feature>
<dbReference type="Proteomes" id="UP001183586">
    <property type="component" value="Unassembled WGS sequence"/>
</dbReference>
<comment type="caution">
    <text evidence="4">The sequence shown here is derived from an EMBL/GenBank/DDBJ whole genome shotgun (WGS) entry which is preliminary data.</text>
</comment>
<dbReference type="InterPro" id="IPR000873">
    <property type="entry name" value="AMP-dep_synth/lig_dom"/>
</dbReference>
<dbReference type="InterPro" id="IPR020845">
    <property type="entry name" value="AMP-binding_CS"/>
</dbReference>
<protein>
    <submittedName>
        <fullName evidence="4">AMP-binding protein</fullName>
    </submittedName>
</protein>
<dbReference type="Gene3D" id="3.30.300.30">
    <property type="match status" value="1"/>
</dbReference>
<dbReference type="Gene3D" id="3.40.50.12780">
    <property type="entry name" value="N-terminal domain of ligase-like"/>
    <property type="match status" value="1"/>
</dbReference>
<evidence type="ECO:0000259" key="2">
    <source>
        <dbReference type="Pfam" id="PF00501"/>
    </source>
</evidence>
<evidence type="ECO:0000259" key="3">
    <source>
        <dbReference type="Pfam" id="PF13193"/>
    </source>
</evidence>
<gene>
    <name evidence="4" type="ORF">RM641_01585</name>
</gene>
<dbReference type="EMBL" id="JAVREU010000001">
    <property type="protein sequence ID" value="MDT0386104.1"/>
    <property type="molecule type" value="Genomic_DNA"/>
</dbReference>
<dbReference type="SUPFAM" id="SSF56801">
    <property type="entry name" value="Acetyl-CoA synthetase-like"/>
    <property type="match status" value="1"/>
</dbReference>
<dbReference type="PANTHER" id="PTHR45527:SF1">
    <property type="entry name" value="FATTY ACID SYNTHASE"/>
    <property type="match status" value="1"/>
</dbReference>
<accession>A0ABU2P378</accession>
<evidence type="ECO:0000313" key="5">
    <source>
        <dbReference type="Proteomes" id="UP001183586"/>
    </source>
</evidence>
<dbReference type="PANTHER" id="PTHR45527">
    <property type="entry name" value="NONRIBOSOMAL PEPTIDE SYNTHETASE"/>
    <property type="match status" value="1"/>
</dbReference>
<dbReference type="InterPro" id="IPR042099">
    <property type="entry name" value="ANL_N_sf"/>
</dbReference>
<feature type="domain" description="AMP-binding enzyme C-terminal" evidence="3">
    <location>
        <begin position="433"/>
        <end position="510"/>
    </location>
</feature>
<evidence type="ECO:0000313" key="4">
    <source>
        <dbReference type="EMBL" id="MDT0386104.1"/>
    </source>
</evidence>
<keyword evidence="5" id="KW-1185">Reference proteome</keyword>
<proteinExistence type="predicted"/>
<dbReference type="Pfam" id="PF00501">
    <property type="entry name" value="AMP-binding"/>
    <property type="match status" value="1"/>
</dbReference>
<feature type="compositionally biased region" description="Basic and acidic residues" evidence="1">
    <location>
        <begin position="510"/>
        <end position="531"/>
    </location>
</feature>
<reference evidence="5" key="1">
    <citation type="submission" date="2023-07" db="EMBL/GenBank/DDBJ databases">
        <title>30 novel species of actinomycetes from the DSMZ collection.</title>
        <authorList>
            <person name="Nouioui I."/>
        </authorList>
    </citation>
    <scope>NUCLEOTIDE SEQUENCE [LARGE SCALE GENOMIC DNA]</scope>
    <source>
        <strain evidence="5">DSM 41921</strain>
    </source>
</reference>
<feature type="region of interest" description="Disordered" evidence="1">
    <location>
        <begin position="508"/>
        <end position="531"/>
    </location>
</feature>
<organism evidence="4 5">
    <name type="scientific">Streptomyces dubilierae</name>
    <dbReference type="NCBI Taxonomy" id="3075533"/>
    <lineage>
        <taxon>Bacteria</taxon>
        <taxon>Bacillati</taxon>
        <taxon>Actinomycetota</taxon>
        <taxon>Actinomycetes</taxon>
        <taxon>Kitasatosporales</taxon>
        <taxon>Streptomycetaceae</taxon>
        <taxon>Streptomyces</taxon>
    </lineage>
</organism>
<dbReference type="InterPro" id="IPR045851">
    <property type="entry name" value="AMP-bd_C_sf"/>
</dbReference>
<sequence length="531" mass="56071">MEDERRTLDDWFTLTAAAFPDAVALELGDTTLTYHELHALADHVAGRLLDRTSGVRPRRVGLLAARTTVAYAGYLAVHRLGATVVPLGPGSPLARNARVTTAAGLDVILTDGSCDHAALLPAPVLTLTATEPDALAATRPPGPPAFRAGPDDLAYVLFTSGSTGTPKGVPVSHRNVCAYLTHAVAHYGPGPGDRVSQTFDLTFDPSVLDLYAAWGTGATLVPATRADLLRPVRYAATRALTHWNSVPSVVTLAQRLRALRPGSLPGLRRSMFCGEPLTLRQARAWALAAEHSTVDNAYGPTELTITCTGHRLPRDHAAWPRPANGTVPIGALHPTLEGRLLDGELCVRGPQRFAGYLDPADNAGRFLTPDGAPYDSATPLTDAHWYRTGDRVSPARAASPPADGPLPPGTVLVHLGRVDQQVQVHGYRVELGEVEAALRTLPGVLDAVVVALPTPDGSTELAAVHTGMDDPPAAAPGPDPREALRELLPPYMVPSRVTAVAAIPLTTNGKTDRQAVQRLLTSDDPRPGEGS</sequence>
<dbReference type="RefSeq" id="WP_311678309.1">
    <property type="nucleotide sequence ID" value="NZ_JAVREU010000001.1"/>
</dbReference>
<dbReference type="PROSITE" id="PS00455">
    <property type="entry name" value="AMP_BINDING"/>
    <property type="match status" value="1"/>
</dbReference>
<dbReference type="Pfam" id="PF13193">
    <property type="entry name" value="AMP-binding_C"/>
    <property type="match status" value="1"/>
</dbReference>
<dbReference type="InterPro" id="IPR025110">
    <property type="entry name" value="AMP-bd_C"/>
</dbReference>